<gene>
    <name evidence="4" type="ORF">FA13DRAFT_1816974</name>
</gene>
<proteinExistence type="inferred from homology"/>
<dbReference type="PANTHER" id="PTHR11937">
    <property type="entry name" value="ACTIN"/>
    <property type="match status" value="1"/>
</dbReference>
<reference evidence="4 5" key="1">
    <citation type="journal article" date="2019" name="Nat. Ecol. Evol.">
        <title>Megaphylogeny resolves global patterns of mushroom evolution.</title>
        <authorList>
            <person name="Varga T."/>
            <person name="Krizsan K."/>
            <person name="Foldi C."/>
            <person name="Dima B."/>
            <person name="Sanchez-Garcia M."/>
            <person name="Sanchez-Ramirez S."/>
            <person name="Szollosi G.J."/>
            <person name="Szarkandi J.G."/>
            <person name="Papp V."/>
            <person name="Albert L."/>
            <person name="Andreopoulos W."/>
            <person name="Angelini C."/>
            <person name="Antonin V."/>
            <person name="Barry K.W."/>
            <person name="Bougher N.L."/>
            <person name="Buchanan P."/>
            <person name="Buyck B."/>
            <person name="Bense V."/>
            <person name="Catcheside P."/>
            <person name="Chovatia M."/>
            <person name="Cooper J."/>
            <person name="Damon W."/>
            <person name="Desjardin D."/>
            <person name="Finy P."/>
            <person name="Geml J."/>
            <person name="Haridas S."/>
            <person name="Hughes K."/>
            <person name="Justo A."/>
            <person name="Karasinski D."/>
            <person name="Kautmanova I."/>
            <person name="Kiss B."/>
            <person name="Kocsube S."/>
            <person name="Kotiranta H."/>
            <person name="LaButti K.M."/>
            <person name="Lechner B.E."/>
            <person name="Liimatainen K."/>
            <person name="Lipzen A."/>
            <person name="Lukacs Z."/>
            <person name="Mihaltcheva S."/>
            <person name="Morgado L.N."/>
            <person name="Niskanen T."/>
            <person name="Noordeloos M.E."/>
            <person name="Ohm R.A."/>
            <person name="Ortiz-Santana B."/>
            <person name="Ovrebo C."/>
            <person name="Racz N."/>
            <person name="Riley R."/>
            <person name="Savchenko A."/>
            <person name="Shiryaev A."/>
            <person name="Soop K."/>
            <person name="Spirin V."/>
            <person name="Szebenyi C."/>
            <person name="Tomsovsky M."/>
            <person name="Tulloss R.E."/>
            <person name="Uehling J."/>
            <person name="Grigoriev I.V."/>
            <person name="Vagvolgyi C."/>
            <person name="Papp T."/>
            <person name="Martin F.M."/>
            <person name="Miettinen O."/>
            <person name="Hibbett D.S."/>
            <person name="Nagy L.G."/>
        </authorList>
    </citation>
    <scope>NUCLEOTIDE SEQUENCE [LARGE SCALE GENOMIC DNA]</scope>
    <source>
        <strain evidence="4 5">FP101781</strain>
    </source>
</reference>
<evidence type="ECO:0000313" key="4">
    <source>
        <dbReference type="EMBL" id="TEB26331.1"/>
    </source>
</evidence>
<comment type="caution">
    <text evidence="4">The sequence shown here is derived from an EMBL/GenBank/DDBJ whole genome shotgun (WGS) entry which is preliminary data.</text>
</comment>
<dbReference type="PROSITE" id="PS01036">
    <property type="entry name" value="HSP70_3"/>
    <property type="match status" value="1"/>
</dbReference>
<accession>A0A4Y7SXA3</accession>
<dbReference type="SUPFAM" id="SSF53067">
    <property type="entry name" value="Actin-like ATPase domain"/>
    <property type="match status" value="2"/>
</dbReference>
<sequence>MDLDIQISNLPPGALPAPHPPSQPYGEHRSAHTPLVIDNGSTHLRWGFATSAHPFTGLNAVAKYKERRTNKPLLLFGDAIDSESGAKGQTRTPWEGDVLLGFDALENALDYALVHLGIDTPTVDHPVIMTERLCTPLHSRGLTSELMFELYQVPRLTYAVDGVMSFYQNNLPPPSSTFASDGLVLSFNTHSTSVIPILQGKGVMSHVQRIPWGSAQASEYLLKRIQLKYPNFPTRVTPLQTNWMLRTLCEFTPSYPSLLKSLSPRTLASGAPHPLSSITRIIQFPYLLPPPTAMPTEEELVAQAEKRREQGRRLQEIAAEKRKEKMESNERDLEELTALREERGELREKEWLGKLAKAGFDNEAELEDTIKKLDTWVKKARKKEAGEVTDDPMEEPSFPLVDVPDEELDEEGLKEKKKQRLLKSGWEFRVKTKREKEREREEREAEARREEEERNEDLEGWAKKLRGQQEKLMGKIKDRERRKNALGDRKSAAAQARMKNIANLAADDRVPKKKRKTGGEDTFGADDADWQIYRKINITAPSSDEEDDFNTLQAIESKLLQHDPTFNTSHTHASLSSQSSLLLSTFKPPLNESDVAAHAQIALNTERFRVPQVWFEPGMAGVDTAGLGEVIQNALGRFSHGERRRLVSNVFLTGGPSQIPGLQETLHATLRPMLDPEMDVGIVRAVDCSSDAWKGMAGYARTEGI</sequence>
<dbReference type="InterPro" id="IPR004000">
    <property type="entry name" value="Actin"/>
</dbReference>
<dbReference type="AlphaFoldDB" id="A0A4Y7SXA3"/>
<evidence type="ECO:0000256" key="2">
    <source>
        <dbReference type="SAM" id="Coils"/>
    </source>
</evidence>
<dbReference type="OrthoDB" id="7340501at2759"/>
<feature type="compositionally biased region" description="Pro residues" evidence="3">
    <location>
        <begin position="13"/>
        <end position="23"/>
    </location>
</feature>
<dbReference type="STRING" id="71717.A0A4Y7SXA3"/>
<name>A0A4Y7SXA3_COPMI</name>
<comment type="similarity">
    <text evidence="1">Belongs to the actin family.</text>
</comment>
<evidence type="ECO:0000313" key="5">
    <source>
        <dbReference type="Proteomes" id="UP000298030"/>
    </source>
</evidence>
<dbReference type="InterPro" id="IPR043129">
    <property type="entry name" value="ATPase_NBD"/>
</dbReference>
<organism evidence="4 5">
    <name type="scientific">Coprinellus micaceus</name>
    <name type="common">Glistening ink-cap mushroom</name>
    <name type="synonym">Coprinus micaceus</name>
    <dbReference type="NCBI Taxonomy" id="71717"/>
    <lineage>
        <taxon>Eukaryota</taxon>
        <taxon>Fungi</taxon>
        <taxon>Dikarya</taxon>
        <taxon>Basidiomycota</taxon>
        <taxon>Agaricomycotina</taxon>
        <taxon>Agaricomycetes</taxon>
        <taxon>Agaricomycetidae</taxon>
        <taxon>Agaricales</taxon>
        <taxon>Agaricineae</taxon>
        <taxon>Psathyrellaceae</taxon>
        <taxon>Coprinellus</taxon>
    </lineage>
</organism>
<evidence type="ECO:0000256" key="1">
    <source>
        <dbReference type="RuleBase" id="RU000487"/>
    </source>
</evidence>
<feature type="region of interest" description="Disordered" evidence="3">
    <location>
        <begin position="8"/>
        <end position="32"/>
    </location>
</feature>
<keyword evidence="5" id="KW-1185">Reference proteome</keyword>
<feature type="region of interest" description="Disordered" evidence="3">
    <location>
        <begin position="432"/>
        <end position="458"/>
    </location>
</feature>
<feature type="compositionally biased region" description="Basic and acidic residues" evidence="3">
    <location>
        <begin position="432"/>
        <end position="452"/>
    </location>
</feature>
<feature type="coiled-coil region" evidence="2">
    <location>
        <begin position="316"/>
        <end position="349"/>
    </location>
</feature>
<dbReference type="Pfam" id="PF00022">
    <property type="entry name" value="Actin"/>
    <property type="match status" value="2"/>
</dbReference>
<dbReference type="Proteomes" id="UP000298030">
    <property type="component" value="Unassembled WGS sequence"/>
</dbReference>
<protein>
    <submittedName>
        <fullName evidence="4">Actin-like ATPase domain-containing protein</fullName>
    </submittedName>
</protein>
<dbReference type="InterPro" id="IPR018181">
    <property type="entry name" value="Heat_shock_70_CS"/>
</dbReference>
<evidence type="ECO:0000256" key="3">
    <source>
        <dbReference type="SAM" id="MobiDB-lite"/>
    </source>
</evidence>
<dbReference type="Gene3D" id="3.30.420.40">
    <property type="match status" value="2"/>
</dbReference>
<keyword evidence="2" id="KW-0175">Coiled coil</keyword>
<dbReference type="EMBL" id="QPFP01000049">
    <property type="protein sequence ID" value="TEB26331.1"/>
    <property type="molecule type" value="Genomic_DNA"/>
</dbReference>
<dbReference type="SMART" id="SM00268">
    <property type="entry name" value="ACTIN"/>
    <property type="match status" value="1"/>
</dbReference>